<dbReference type="AlphaFoldDB" id="A0A1T0CLG2"/>
<evidence type="ECO:0000313" key="2">
    <source>
        <dbReference type="EMBL" id="OOS23187.1"/>
    </source>
</evidence>
<comment type="caution">
    <text evidence="2">The sequence shown here is derived from an EMBL/GenBank/DDBJ whole genome shotgun (WGS) entry which is preliminary data.</text>
</comment>
<accession>A0A1T0CLG2</accession>
<dbReference type="InterPro" id="IPR026881">
    <property type="entry name" value="WYL_dom"/>
</dbReference>
<evidence type="ECO:0000313" key="3">
    <source>
        <dbReference type="Proteomes" id="UP000189800"/>
    </source>
</evidence>
<feature type="domain" description="WYL" evidence="1">
    <location>
        <begin position="161"/>
        <end position="231"/>
    </location>
</feature>
<dbReference type="PANTHER" id="PTHR34580:SF1">
    <property type="entry name" value="PROTEIN PAFC"/>
    <property type="match status" value="1"/>
</dbReference>
<dbReference type="EMBL" id="MUYU01000018">
    <property type="protein sequence ID" value="OOS23187.1"/>
    <property type="molecule type" value="Genomic_DNA"/>
</dbReference>
<name>A0A1T0CLG2_9GAMM</name>
<gene>
    <name evidence="2" type="ORF">B0680_07610</name>
</gene>
<dbReference type="RefSeq" id="WP_078254509.1">
    <property type="nucleotide sequence ID" value="NZ_MUYU01000018.1"/>
</dbReference>
<dbReference type="PANTHER" id="PTHR34580">
    <property type="match status" value="1"/>
</dbReference>
<reference evidence="2" key="1">
    <citation type="submission" date="2017-02" db="EMBL/GenBank/DDBJ databases">
        <title>Draft genome sequence of Moraxella pluranimalium CCUG 54913T type strain.</title>
        <authorList>
            <person name="Salva-Serra F."/>
            <person name="Engstrom-Jakobsson H."/>
            <person name="Thorell K."/>
            <person name="Jaen-Luchoro D."/>
            <person name="Gonzales-Siles L."/>
            <person name="Karlsson R."/>
            <person name="Yazdan S."/>
            <person name="Boulund F."/>
            <person name="Johnning A."/>
            <person name="Engstrand L."/>
            <person name="Kristiansson E."/>
            <person name="Moore E."/>
        </authorList>
    </citation>
    <scope>NUCLEOTIDE SEQUENCE [LARGE SCALE GENOMIC DNA]</scope>
    <source>
        <strain evidence="2">CCUG 54913</strain>
    </source>
</reference>
<evidence type="ECO:0000259" key="1">
    <source>
        <dbReference type="Pfam" id="PF13280"/>
    </source>
</evidence>
<keyword evidence="3" id="KW-1185">Reference proteome</keyword>
<dbReference type="Proteomes" id="UP000189800">
    <property type="component" value="Unassembled WGS sequence"/>
</dbReference>
<protein>
    <recommendedName>
        <fullName evidence="1">WYL domain-containing protein</fullName>
    </recommendedName>
</protein>
<sequence length="332" mass="37524">MATKARKSNKQGAVYLLEMLKKIPKRPKSISSSELHHALTAQGYTLSLRTLQRDLQSLCDAFGIICDDRQTPYRYQWSAQSSGVSISQMNDQEALLLQLAYQHLKHFLPNSAKTSLESLFAQAGYELYHRDATDDHAKAWMKKVAIAPMAQPLLPPVILPEVLDAISTALYDNRYLTIRYANQTQRRHNLSSEYSIKPLALVQQGSNLYLVAQFDGFDDIRHLALHRCQAAAVSSLTFEYPSGFDLSDYINQQAGFGFGRERICLEFCIDVIEGFHLTETPLSADQVIQAHDGYYHVRATVMDSDMLDRWLNGFGESVWQVKKVAVDELIDA</sequence>
<proteinExistence type="predicted"/>
<organism evidence="2 3">
    <name type="scientific">Moraxella pluranimalium</name>
    <dbReference type="NCBI Taxonomy" id="470453"/>
    <lineage>
        <taxon>Bacteria</taxon>
        <taxon>Pseudomonadati</taxon>
        <taxon>Pseudomonadota</taxon>
        <taxon>Gammaproteobacteria</taxon>
        <taxon>Moraxellales</taxon>
        <taxon>Moraxellaceae</taxon>
        <taxon>Moraxella</taxon>
    </lineage>
</organism>
<dbReference type="PROSITE" id="PS52050">
    <property type="entry name" value="WYL"/>
    <property type="match status" value="1"/>
</dbReference>
<dbReference type="OrthoDB" id="8595817at2"/>
<dbReference type="STRING" id="470453.B0680_07610"/>
<dbReference type="InterPro" id="IPR051534">
    <property type="entry name" value="CBASS_pafABC_assoc_protein"/>
</dbReference>
<dbReference type="Pfam" id="PF13280">
    <property type="entry name" value="WYL"/>
    <property type="match status" value="1"/>
</dbReference>